<feature type="domain" description="Deacetylase sirtuin-type" evidence="5">
    <location>
        <begin position="6"/>
        <end position="273"/>
    </location>
</feature>
<keyword evidence="3" id="KW-0520">NAD</keyword>
<comment type="caution">
    <text evidence="6">The sequence shown here is derived from an EMBL/GenBank/DDBJ whole genome shotgun (WGS) entry which is preliminary data.</text>
</comment>
<dbReference type="Gene3D" id="3.40.50.1220">
    <property type="entry name" value="TPP-binding domain"/>
    <property type="match status" value="1"/>
</dbReference>
<dbReference type="EC" id="2.3.1.286" evidence="1"/>
<dbReference type="PROSITE" id="PS50305">
    <property type="entry name" value="SIRTUIN"/>
    <property type="match status" value="1"/>
</dbReference>
<dbReference type="InterPro" id="IPR029035">
    <property type="entry name" value="DHS-like_NAD/FAD-binding_dom"/>
</dbReference>
<evidence type="ECO:0000256" key="2">
    <source>
        <dbReference type="ARBA" id="ARBA00022679"/>
    </source>
</evidence>
<dbReference type="GO" id="GO:0070403">
    <property type="term" value="F:NAD+ binding"/>
    <property type="evidence" value="ECO:0007669"/>
    <property type="project" value="InterPro"/>
</dbReference>
<protein>
    <recommendedName>
        <fullName evidence="1">protein acetyllysine N-acetyltransferase</fullName>
        <ecNumber evidence="1">2.3.1.286</ecNumber>
    </recommendedName>
</protein>
<organism evidence="6 7">
    <name type="scientific">Caballeronia terrestris</name>
    <dbReference type="NCBI Taxonomy" id="1226301"/>
    <lineage>
        <taxon>Bacteria</taxon>
        <taxon>Pseudomonadati</taxon>
        <taxon>Pseudomonadota</taxon>
        <taxon>Betaproteobacteria</taxon>
        <taxon>Burkholderiales</taxon>
        <taxon>Burkholderiaceae</taxon>
        <taxon>Caballeronia</taxon>
    </lineage>
</organism>
<keyword evidence="2" id="KW-0808">Transferase</keyword>
<accession>A0A158KFU8</accession>
<evidence type="ECO:0000256" key="1">
    <source>
        <dbReference type="ARBA" id="ARBA00012928"/>
    </source>
</evidence>
<dbReference type="InterPro" id="IPR050134">
    <property type="entry name" value="NAD-dep_sirtuin_deacylases"/>
</dbReference>
<evidence type="ECO:0000256" key="3">
    <source>
        <dbReference type="ARBA" id="ARBA00023027"/>
    </source>
</evidence>
<reference evidence="6" key="1">
    <citation type="submission" date="2016-01" db="EMBL/GenBank/DDBJ databases">
        <authorList>
            <person name="Peeters C."/>
        </authorList>
    </citation>
    <scope>NUCLEOTIDE SEQUENCE [LARGE SCALE GENOMIC DNA]</scope>
    <source>
        <strain evidence="6">LMG 22937</strain>
    </source>
</reference>
<comment type="caution">
    <text evidence="4">Lacks conserved residue(s) required for the propagation of feature annotation.</text>
</comment>
<dbReference type="AlphaFoldDB" id="A0A158KFU8"/>
<dbReference type="Proteomes" id="UP000054925">
    <property type="component" value="Unassembled WGS sequence"/>
</dbReference>
<dbReference type="InterPro" id="IPR026590">
    <property type="entry name" value="Ssirtuin_cat_dom"/>
</dbReference>
<dbReference type="EMBL" id="FCOL02000049">
    <property type="protein sequence ID" value="SAL79311.1"/>
    <property type="molecule type" value="Genomic_DNA"/>
</dbReference>
<keyword evidence="7" id="KW-1185">Reference proteome</keyword>
<name>A0A158KFU8_9BURK</name>
<dbReference type="OrthoDB" id="9800582at2"/>
<dbReference type="PANTHER" id="PTHR11085:SF4">
    <property type="entry name" value="NAD-DEPENDENT PROTEIN DEACYLASE"/>
    <property type="match status" value="1"/>
</dbReference>
<gene>
    <name evidence="6" type="ORF">AWB67_05423</name>
</gene>
<dbReference type="Pfam" id="PF02146">
    <property type="entry name" value="SIR2"/>
    <property type="match status" value="1"/>
</dbReference>
<dbReference type="GO" id="GO:0017136">
    <property type="term" value="F:histone deacetylase activity, NAD-dependent"/>
    <property type="evidence" value="ECO:0007669"/>
    <property type="project" value="TreeGrafter"/>
</dbReference>
<evidence type="ECO:0000259" key="5">
    <source>
        <dbReference type="PROSITE" id="PS50305"/>
    </source>
</evidence>
<dbReference type="SUPFAM" id="SSF52467">
    <property type="entry name" value="DHS-like NAD/FAD-binding domain"/>
    <property type="match status" value="1"/>
</dbReference>
<proteinExistence type="predicted"/>
<evidence type="ECO:0000313" key="6">
    <source>
        <dbReference type="EMBL" id="SAL79311.1"/>
    </source>
</evidence>
<evidence type="ECO:0000313" key="7">
    <source>
        <dbReference type="Proteomes" id="UP000054925"/>
    </source>
</evidence>
<dbReference type="Gene3D" id="3.30.1600.10">
    <property type="entry name" value="SIR2/SIRT2 'Small Domain"/>
    <property type="match status" value="1"/>
</dbReference>
<dbReference type="PANTHER" id="PTHR11085">
    <property type="entry name" value="NAD-DEPENDENT PROTEIN DEACYLASE SIRTUIN-5, MITOCHONDRIAL-RELATED"/>
    <property type="match status" value="1"/>
</dbReference>
<sequence>MDYAKNLNRDHGIARAAQLIRAADAIVIAAGAGMSVDSGLPAFRGSGGLWTTLMPAGMSERQLGSLTQGDCFTKQPSQAWTFYGRALDVCRHSVPHDGYQLIREWASTKRHGVFVYTSNVDGHFQAAGFSEDRIVECHGTIHTLQCATPCSDRLWPAGASNSGASEPPSCPNCGGLARPNFLLFADDAWIPARTARQQAHLHDWAAAIERAVVVEIGAGQAVPSIRLFAETFGAPLIRINLDDEHVGHDTAIGLRGSALAVLKEINAALLKDAPLVDTSR</sequence>
<evidence type="ECO:0000256" key="4">
    <source>
        <dbReference type="PROSITE-ProRule" id="PRU00236"/>
    </source>
</evidence>
<dbReference type="InterPro" id="IPR026591">
    <property type="entry name" value="Sirtuin_cat_small_dom_sf"/>
</dbReference>
<dbReference type="InterPro" id="IPR003000">
    <property type="entry name" value="Sirtuin"/>
</dbReference>